<dbReference type="Gene3D" id="2.60.40.10">
    <property type="entry name" value="Immunoglobulins"/>
    <property type="match status" value="1"/>
</dbReference>
<evidence type="ECO:0000313" key="5">
    <source>
        <dbReference type="EMBL" id="BDV34504.1"/>
    </source>
</evidence>
<keyword evidence="6" id="KW-1185">Reference proteome</keyword>
<feature type="signal peptide" evidence="3">
    <location>
        <begin position="1"/>
        <end position="25"/>
    </location>
</feature>
<dbReference type="EMBL" id="AP027142">
    <property type="protein sequence ID" value="BDV34504.1"/>
    <property type="molecule type" value="Genomic_DNA"/>
</dbReference>
<feature type="region of interest" description="Disordered" evidence="2">
    <location>
        <begin position="163"/>
        <end position="191"/>
    </location>
</feature>
<dbReference type="InterPro" id="IPR003961">
    <property type="entry name" value="FN3_dom"/>
</dbReference>
<dbReference type="InterPro" id="IPR036116">
    <property type="entry name" value="FN3_sf"/>
</dbReference>
<dbReference type="Pfam" id="PF00041">
    <property type="entry name" value="fn3"/>
    <property type="match status" value="1"/>
</dbReference>
<feature type="chain" id="PRO_5046607987" description="Fibronectin type-III domain-containing protein" evidence="3">
    <location>
        <begin position="26"/>
        <end position="571"/>
    </location>
</feature>
<gene>
    <name evidence="5" type="ORF">SS37A_20330</name>
</gene>
<dbReference type="InterPro" id="IPR013783">
    <property type="entry name" value="Ig-like_fold"/>
</dbReference>
<protein>
    <recommendedName>
        <fullName evidence="4">Fibronectin type-III domain-containing protein</fullName>
    </recommendedName>
</protein>
<dbReference type="SUPFAM" id="SSF49265">
    <property type="entry name" value="Fibronectin type III"/>
    <property type="match status" value="1"/>
</dbReference>
<accession>A0ABM8E950</accession>
<dbReference type="SUPFAM" id="SSF51055">
    <property type="entry name" value="Carbohydrate binding domain"/>
    <property type="match status" value="1"/>
</dbReference>
<name>A0ABM8E950_9HYPH</name>
<evidence type="ECO:0000259" key="4">
    <source>
        <dbReference type="PROSITE" id="PS50853"/>
    </source>
</evidence>
<dbReference type="InterPro" id="IPR003610">
    <property type="entry name" value="CBM5/12"/>
</dbReference>
<organism evidence="5 6">
    <name type="scientific">Methylocystis iwaonis</name>
    <dbReference type="NCBI Taxonomy" id="2885079"/>
    <lineage>
        <taxon>Bacteria</taxon>
        <taxon>Pseudomonadati</taxon>
        <taxon>Pseudomonadota</taxon>
        <taxon>Alphaproteobacteria</taxon>
        <taxon>Hyphomicrobiales</taxon>
        <taxon>Methylocystaceae</taxon>
        <taxon>Methylocystis</taxon>
    </lineage>
</organism>
<dbReference type="Proteomes" id="UP001317629">
    <property type="component" value="Chromosome"/>
</dbReference>
<dbReference type="CDD" id="cd00063">
    <property type="entry name" value="FN3"/>
    <property type="match status" value="1"/>
</dbReference>
<sequence>MTNQRLKAQLVTTVIGCLISPSTFAANSCPAPWSASATYASPGNLVSENALVYRNNWWTQGDEPATHNGVYPGSGQPWTNVGACGSCVSAPPAPTGLAASGTTSAATTLSWSAVTVPSCVVTGYKVYKNGALLGTVTGASVAVSNLSPATSYSFAVAAVDAAGDSPQSSPITVTTQSASGGGGGSTGGSSQSSGTINFHLWLGVNTAQDSLTLTGGNFDDLIASNVIAGVMYSHLVKEGFPGVQFNNDYLIGSIFAQLLQENIETQLYTSSSDLIDPSPLQQAVMGVGQGGPYQINNYAADMVSGSYNPDGHSLINYVAIQKNIGFTIANAAQQHTLSTPGSFNNKYYGPMLPAFFHYNDLVALNVTGKGAGGWVTPWEPDFDNALVRFKTLPNSFLEVIANAAYNQGFYGPLVSRYSKLGASATAATVASVNSYASVWGSTDTYAQYPYQVHYYLDQLYGNPIPTTSPTAVVTPQNHVVISMSALANVFSKVVQTLDYSNGTAPAQMFTANQAAAAFTSSLTKNAVSTTASLDLSNASSRAVMFAVIDNALSNLETAVGMKFNATTLSQL</sequence>
<evidence type="ECO:0000256" key="3">
    <source>
        <dbReference type="SAM" id="SignalP"/>
    </source>
</evidence>
<keyword evidence="1" id="KW-0378">Hydrolase</keyword>
<dbReference type="SMART" id="SM00495">
    <property type="entry name" value="ChtBD3"/>
    <property type="match status" value="1"/>
</dbReference>
<feature type="domain" description="Fibronectin type-III" evidence="4">
    <location>
        <begin position="93"/>
        <end position="178"/>
    </location>
</feature>
<dbReference type="PROSITE" id="PS50853">
    <property type="entry name" value="FN3"/>
    <property type="match status" value="1"/>
</dbReference>
<dbReference type="Gene3D" id="2.10.10.20">
    <property type="entry name" value="Carbohydrate-binding module superfamily 5/12"/>
    <property type="match status" value="1"/>
</dbReference>
<dbReference type="SMART" id="SM00060">
    <property type="entry name" value="FN3"/>
    <property type="match status" value="1"/>
</dbReference>
<reference evidence="5 6" key="1">
    <citation type="journal article" date="2023" name="Int. J. Syst. Evol. Microbiol.">
        <title>Methylocystis iwaonis sp. nov., a type II methane-oxidizing bacterium from surface soil of a rice paddy field in Japan, and emended description of the genus Methylocystis (ex Whittenbury et al. 1970) Bowman et al. 1993.</title>
        <authorList>
            <person name="Kaise H."/>
            <person name="Sawadogo J.B."/>
            <person name="Alam M.S."/>
            <person name="Ueno C."/>
            <person name="Dianou D."/>
            <person name="Shinjo R."/>
            <person name="Asakawa S."/>
        </authorList>
    </citation>
    <scope>NUCLEOTIDE SEQUENCE [LARGE SCALE GENOMIC DNA]</scope>
    <source>
        <strain evidence="5 6">SS37A-Re</strain>
    </source>
</reference>
<evidence type="ECO:0000313" key="6">
    <source>
        <dbReference type="Proteomes" id="UP001317629"/>
    </source>
</evidence>
<dbReference type="CDD" id="cd12215">
    <property type="entry name" value="ChiC_BD"/>
    <property type="match status" value="1"/>
</dbReference>
<proteinExistence type="predicted"/>
<evidence type="ECO:0000256" key="1">
    <source>
        <dbReference type="ARBA" id="ARBA00022801"/>
    </source>
</evidence>
<keyword evidence="3" id="KW-0732">Signal</keyword>
<evidence type="ECO:0000256" key="2">
    <source>
        <dbReference type="SAM" id="MobiDB-lite"/>
    </source>
</evidence>
<dbReference type="InterPro" id="IPR036573">
    <property type="entry name" value="CBM_sf_5/12"/>
</dbReference>
<dbReference type="RefSeq" id="WP_281927689.1">
    <property type="nucleotide sequence ID" value="NZ_AP027142.1"/>
</dbReference>